<dbReference type="EMBL" id="OIVN01001331">
    <property type="protein sequence ID" value="SPC92701.1"/>
    <property type="molecule type" value="Genomic_DNA"/>
</dbReference>
<dbReference type="InterPro" id="IPR044730">
    <property type="entry name" value="RNase_H-like_dom_plant"/>
</dbReference>
<organism evidence="4">
    <name type="scientific">Fagus sylvatica</name>
    <name type="common">Beechnut</name>
    <dbReference type="NCBI Taxonomy" id="28930"/>
    <lineage>
        <taxon>Eukaryota</taxon>
        <taxon>Viridiplantae</taxon>
        <taxon>Streptophyta</taxon>
        <taxon>Embryophyta</taxon>
        <taxon>Tracheophyta</taxon>
        <taxon>Spermatophyta</taxon>
        <taxon>Magnoliopsida</taxon>
        <taxon>eudicotyledons</taxon>
        <taxon>Gunneridae</taxon>
        <taxon>Pentapetalae</taxon>
        <taxon>rosids</taxon>
        <taxon>fabids</taxon>
        <taxon>Fagales</taxon>
        <taxon>Fagaceae</taxon>
        <taxon>Fagus</taxon>
    </lineage>
</organism>
<feature type="domain" description="Endonuclease/exonuclease/phosphatase" evidence="2">
    <location>
        <begin position="17"/>
        <end position="169"/>
    </location>
</feature>
<dbReference type="Gene3D" id="3.30.420.10">
    <property type="entry name" value="Ribonuclease H-like superfamily/Ribonuclease H"/>
    <property type="match status" value="1"/>
</dbReference>
<name>A0A2N9G0M3_FAGSY</name>
<dbReference type="PANTHER" id="PTHR33116">
    <property type="entry name" value="REVERSE TRANSCRIPTASE ZINC-BINDING DOMAIN-CONTAINING PROTEIN-RELATED-RELATED"/>
    <property type="match status" value="1"/>
</dbReference>
<dbReference type="InterPro" id="IPR002156">
    <property type="entry name" value="RNaseH_domain"/>
</dbReference>
<accession>A0A2N9G0M3</accession>
<dbReference type="InterPro" id="IPR005135">
    <property type="entry name" value="Endo/exonuclease/phosphatase"/>
</dbReference>
<dbReference type="SUPFAM" id="SSF53098">
    <property type="entry name" value="Ribonuclease H-like"/>
    <property type="match status" value="1"/>
</dbReference>
<feature type="domain" description="Reverse transcriptase" evidence="1">
    <location>
        <begin position="346"/>
        <end position="477"/>
    </location>
</feature>
<evidence type="ECO:0000259" key="3">
    <source>
        <dbReference type="Pfam" id="PF13456"/>
    </source>
</evidence>
<reference evidence="4" key="1">
    <citation type="submission" date="2018-02" db="EMBL/GenBank/DDBJ databases">
        <authorList>
            <person name="Cohen D.B."/>
            <person name="Kent A.D."/>
        </authorList>
    </citation>
    <scope>NUCLEOTIDE SEQUENCE</scope>
</reference>
<gene>
    <name evidence="4" type="ORF">FSB_LOCUS20583</name>
</gene>
<dbReference type="CDD" id="cd06222">
    <property type="entry name" value="RNase_H_like"/>
    <property type="match status" value="1"/>
</dbReference>
<feature type="domain" description="RNase H type-1" evidence="3">
    <location>
        <begin position="791"/>
        <end position="897"/>
    </location>
</feature>
<evidence type="ECO:0008006" key="5">
    <source>
        <dbReference type="Google" id="ProtNLM"/>
    </source>
</evidence>
<dbReference type="Gene3D" id="3.60.10.10">
    <property type="entry name" value="Endonuclease/exonuclease/phosphatase"/>
    <property type="match status" value="1"/>
</dbReference>
<dbReference type="Pfam" id="PF00078">
    <property type="entry name" value="RVT_1"/>
    <property type="match status" value="1"/>
</dbReference>
<dbReference type="InterPro" id="IPR012337">
    <property type="entry name" value="RNaseH-like_sf"/>
</dbReference>
<protein>
    <recommendedName>
        <fullName evidence="5">Reverse transcriptase domain-containing protein</fullName>
    </recommendedName>
</protein>
<dbReference type="InterPro" id="IPR036397">
    <property type="entry name" value="RNaseH_sf"/>
</dbReference>
<dbReference type="PANTHER" id="PTHR33116:SF86">
    <property type="entry name" value="REVERSE TRANSCRIPTASE DOMAIN-CONTAINING PROTEIN"/>
    <property type="match status" value="1"/>
</dbReference>
<evidence type="ECO:0000259" key="1">
    <source>
        <dbReference type="Pfam" id="PF00078"/>
    </source>
</evidence>
<dbReference type="InterPro" id="IPR000477">
    <property type="entry name" value="RT_dom"/>
</dbReference>
<evidence type="ECO:0000313" key="4">
    <source>
        <dbReference type="EMBL" id="SPC92701.1"/>
    </source>
</evidence>
<sequence>MKKLAFSIGFAEHVVVSASGKAGGICLMWSSSMDVQVLEFNYCTIAITIREEYCSWSLIGFYGPPYHAKHRKAWGNLHALLQSINGPWMCFGDFNCVVEESEKEEGNRGSTSTPNFLKELLFELEAIDLGFSGNQFTWWNKRWGRGTIRERLDRAISNPSWRLAFPKASVFHLGAINSDHAPLLVDTNPADDFCQRILNLFGLKQCGLETLGALFTEEEVNFPGDLEHLLNPIISSSENSDLCRIPTAQEIKCIIFDMDNQKAPGPDGLLALFYKRYWNMVGHTVTEAVKSFFTSGKLLKEIETFVRQAHLAFSVHLHPRQMDCGESTHLGDGMCLYCILFCAHQRRKSKHFYPSRGLRQGDPLSPYLFILCQEVFSRLIDREHAAGNMRGVKMNVRGPDFTNVMFANDIMLFSKATCKDVLILNSCLEKYCAWSGQAVNRSKSGIIFSKMVNLNHKRRLKEAVQMKKVPANSKYLGSPLFTTRSRAKDFNYLQEKLESRLNGWRSKSLSWAGRCTLIKSVAQAIPSYTFSTFDVPTIVCDKLDSTTRRFWWNPKKSKGRYLAWKSWDHLCKPKICGGLGFRKAKKFNEAFIAKLTWMIASKRSSPCMDALRSKYKVTDRWLWEEPRKSASYTWKAVEKMKLLIKKGACFLIGDGLLELRAILFGSPWAIHSHCISIPTCMDIIRFICEPHINPTSPSLSIELSKYSAIQFAITLDCIWNIRNQVVHNDYKINLLAQIKNLECRVMEHIHAIDYSDDAVVKPLKINNTWIAPSPGTIKVNVDAAIFNDKVAVALVARNHRGYINNAWTKPVEFSDPTVAEASAICWALDLAKDARFESICIESDAKVCIEALTGPLPHCPWKIQALVNQCLNLACCFSFCSFNWVRRNANQVAHALA</sequence>
<dbReference type="SUPFAM" id="SSF56219">
    <property type="entry name" value="DNase I-like"/>
    <property type="match status" value="1"/>
</dbReference>
<dbReference type="InterPro" id="IPR036691">
    <property type="entry name" value="Endo/exonu/phosph_ase_sf"/>
</dbReference>
<evidence type="ECO:0000259" key="2">
    <source>
        <dbReference type="Pfam" id="PF03372"/>
    </source>
</evidence>
<dbReference type="Pfam" id="PF13456">
    <property type="entry name" value="RVT_3"/>
    <property type="match status" value="1"/>
</dbReference>
<proteinExistence type="predicted"/>
<dbReference type="Pfam" id="PF03372">
    <property type="entry name" value="Exo_endo_phos"/>
    <property type="match status" value="1"/>
</dbReference>
<dbReference type="AlphaFoldDB" id="A0A2N9G0M3"/>
<dbReference type="GO" id="GO:0003676">
    <property type="term" value="F:nucleic acid binding"/>
    <property type="evidence" value="ECO:0007669"/>
    <property type="project" value="InterPro"/>
</dbReference>
<dbReference type="GO" id="GO:0004523">
    <property type="term" value="F:RNA-DNA hybrid ribonuclease activity"/>
    <property type="evidence" value="ECO:0007669"/>
    <property type="project" value="InterPro"/>
</dbReference>